<name>A4G3H8_HERAR</name>
<gene>
    <name evidence="1" type="ordered locus">HEAR0878</name>
</gene>
<organism evidence="1 2">
    <name type="scientific">Herminiimonas arsenicoxydans</name>
    <dbReference type="NCBI Taxonomy" id="204773"/>
    <lineage>
        <taxon>Bacteria</taxon>
        <taxon>Pseudomonadati</taxon>
        <taxon>Pseudomonadota</taxon>
        <taxon>Betaproteobacteria</taxon>
        <taxon>Burkholderiales</taxon>
        <taxon>Oxalobacteraceae</taxon>
        <taxon>Herminiimonas</taxon>
    </lineage>
</organism>
<dbReference type="HOGENOM" id="CLU_1747136_0_0_4"/>
<dbReference type="EMBL" id="CU207211">
    <property type="protein sequence ID" value="CAL61065.1"/>
    <property type="molecule type" value="Genomic_DNA"/>
</dbReference>
<dbReference type="KEGG" id="har:HEAR0878"/>
<dbReference type="AlphaFoldDB" id="A4G3H8"/>
<dbReference type="Proteomes" id="UP000006697">
    <property type="component" value="Chromosome"/>
</dbReference>
<reference evidence="1 2" key="1">
    <citation type="journal article" date="2007" name="PLoS Genet.">
        <title>A tale of two oxidation states: bacterial colonization of arsenic-rich environments.</title>
        <authorList>
            <person name="Muller D."/>
            <person name="Medigue C."/>
            <person name="Koechler S."/>
            <person name="Barbe V."/>
            <person name="Barakat M."/>
            <person name="Talla E."/>
            <person name="Bonnefoy V."/>
            <person name="Krin E."/>
            <person name="Arsene-Ploetze F."/>
            <person name="Carapito C."/>
            <person name="Chandler M."/>
            <person name="Cournoyer B."/>
            <person name="Cruveiller S."/>
            <person name="Dossat C."/>
            <person name="Duval S."/>
            <person name="Heymann M."/>
            <person name="Leize E."/>
            <person name="Lieutaud A."/>
            <person name="Lievremont D."/>
            <person name="Makita Y."/>
            <person name="Mangenot S."/>
            <person name="Nitschke W."/>
            <person name="Ortet P."/>
            <person name="Perdrial N."/>
            <person name="Schoepp B."/>
            <person name="Siguier N."/>
            <person name="Simeonova D.D."/>
            <person name="Rouy Z."/>
            <person name="Segurens B."/>
            <person name="Turlin E."/>
            <person name="Vallenet D."/>
            <person name="Van Dorsselaer A."/>
            <person name="Weiss S."/>
            <person name="Weissenbach J."/>
            <person name="Lett M.C."/>
            <person name="Danchin A."/>
            <person name="Bertin P.N."/>
        </authorList>
    </citation>
    <scope>NUCLEOTIDE SEQUENCE [LARGE SCALE GENOMIC DNA]</scope>
    <source>
        <strain evidence="2">ULPAs1</strain>
    </source>
</reference>
<sequence>MFRSTFAAYVMLETTGDIKVRAVKASFVVAVLFLSGCTTYSSNMRVGNDMSYASLGDQREASKTIKVLDSVPSGAQDIGELDAGRCHRSFVEISPAEQAVILDLKIAAYAIGADAITDVKIEKQSALTKNCWFMLNGKAKALQLPTPQK</sequence>
<accession>A4G3H8</accession>
<proteinExistence type="predicted"/>
<evidence type="ECO:0008006" key="3">
    <source>
        <dbReference type="Google" id="ProtNLM"/>
    </source>
</evidence>
<keyword evidence="2" id="KW-1185">Reference proteome</keyword>
<dbReference type="Gene3D" id="3.30.110.70">
    <property type="entry name" value="Hypothetical protein apc22750. Chain B"/>
    <property type="match status" value="1"/>
</dbReference>
<protein>
    <recommendedName>
        <fullName evidence="3">Lipoprotein</fullName>
    </recommendedName>
</protein>
<evidence type="ECO:0000313" key="2">
    <source>
        <dbReference type="Proteomes" id="UP000006697"/>
    </source>
</evidence>
<evidence type="ECO:0000313" key="1">
    <source>
        <dbReference type="EMBL" id="CAL61065.1"/>
    </source>
</evidence>